<dbReference type="PATRIC" id="fig|94132.3.peg.2538"/>
<evidence type="ECO:0000259" key="3">
    <source>
        <dbReference type="Pfam" id="PF00501"/>
    </source>
</evidence>
<dbReference type="Gene3D" id="3.40.50.12780">
    <property type="entry name" value="N-terminal domain of ligase-like"/>
    <property type="match status" value="1"/>
</dbReference>
<protein>
    <recommendedName>
        <fullName evidence="7">Long-chain fatty acid--CoA ligase</fullName>
    </recommendedName>
</protein>
<feature type="domain" description="AMP-dependent synthetase/ligase" evidence="3">
    <location>
        <begin position="10"/>
        <end position="371"/>
    </location>
</feature>
<keyword evidence="2" id="KW-0436">Ligase</keyword>
<comment type="similarity">
    <text evidence="1">Belongs to the ATP-dependent AMP-binding enzyme family.</text>
</comment>
<dbReference type="InterPro" id="IPR000873">
    <property type="entry name" value="AMP-dep_synth/lig_dom"/>
</dbReference>
<dbReference type="InterPro" id="IPR045851">
    <property type="entry name" value="AMP-bd_C_sf"/>
</dbReference>
<evidence type="ECO:0000259" key="4">
    <source>
        <dbReference type="Pfam" id="PF13193"/>
    </source>
</evidence>
<gene>
    <name evidence="5" type="ORF">UC35_12510</name>
</gene>
<dbReference type="GO" id="GO:0016877">
    <property type="term" value="F:ligase activity, forming carbon-sulfur bonds"/>
    <property type="evidence" value="ECO:0007669"/>
    <property type="project" value="UniProtKB-ARBA"/>
</dbReference>
<dbReference type="Proteomes" id="UP000070433">
    <property type="component" value="Chromosome"/>
</dbReference>
<dbReference type="EMBL" id="CP010951">
    <property type="protein sequence ID" value="AMO23563.1"/>
    <property type="molecule type" value="Genomic_DNA"/>
</dbReference>
<dbReference type="InterPro" id="IPR050237">
    <property type="entry name" value="ATP-dep_AMP-bd_enzyme"/>
</dbReference>
<sequence>MIIDHFDIGVRKYPERVCVQTATTRLTYAQVAEASHALAHALTERGLERSHIGILCPNDPIGFVTMLGIMRAGAVFVPLNTRDALEDLIWFMAFAQLSALVVDKSFLPQIERIRAGVPTLKSVIALDEQADGTPSVAGWMRQYAGQRCIAQRELDDVALIKSSGGTTGRPKAIMQNHRALHAVYRISNQFCPPAKEPVHLVVAPLTHAAGATAVGLSSFGTRNVIAPSADPTVVLELIERERVTHMFLPPTMIYRLLAHPDARRRDCSSLEYVIYGAAPMSVDKLKEGLALWGPVFMQIYGQSEVPGLITCLSRRDHDIGGNSGDTRHLASAGRPTGACEVALMDDDGNIVGPGERGEIVARGELVTPGYFDNPEATAAARAFGWHHTGDIGVFDENGYLYLVDRKKDMIISGGFNIYPSEIEQLIWSHPAVQDCAVVGTPDADWGERVTAVIELKAGATATADEIMAMCKARFGSTKTPKRVEFWPTLPRSPVGKVLKKDVRSRLAGTGGG</sequence>
<dbReference type="RefSeq" id="WP_061500067.1">
    <property type="nucleotide sequence ID" value="NZ_CP010951.1"/>
</dbReference>
<dbReference type="FunFam" id="3.30.300.30:FF:000008">
    <property type="entry name" value="2,3-dihydroxybenzoate-AMP ligase"/>
    <property type="match status" value="1"/>
</dbReference>
<accession>A0A127JUJ6</accession>
<keyword evidence="6" id="KW-1185">Reference proteome</keyword>
<dbReference type="Pfam" id="PF13193">
    <property type="entry name" value="AMP-binding_C"/>
    <property type="match status" value="1"/>
</dbReference>
<organism evidence="5 6">
    <name type="scientific">Ramlibacter tataouinensis</name>
    <dbReference type="NCBI Taxonomy" id="94132"/>
    <lineage>
        <taxon>Bacteria</taxon>
        <taxon>Pseudomonadati</taxon>
        <taxon>Pseudomonadota</taxon>
        <taxon>Betaproteobacteria</taxon>
        <taxon>Burkholderiales</taxon>
        <taxon>Comamonadaceae</taxon>
        <taxon>Ramlibacter</taxon>
    </lineage>
</organism>
<reference evidence="5 6" key="1">
    <citation type="journal article" date="2014" name="Int. J. Syst. Evol. Microbiol.">
        <title>Ramlibacter solisilvae sp. nov., isolated from forest soil, and emended description of the genus Ramlibacter.</title>
        <authorList>
            <person name="Lee H.J."/>
            <person name="Lee S.H."/>
            <person name="Lee S.S."/>
            <person name="Lee J.S."/>
            <person name="Kim Y."/>
            <person name="Kim S.C."/>
            <person name="Jeon C.O."/>
        </authorList>
    </citation>
    <scope>NUCLEOTIDE SEQUENCE [LARGE SCALE GENOMIC DNA]</scope>
    <source>
        <strain evidence="5 6">5-10</strain>
    </source>
</reference>
<proteinExistence type="inferred from homology"/>
<dbReference type="PANTHER" id="PTHR43767">
    <property type="entry name" value="LONG-CHAIN-FATTY-ACID--COA LIGASE"/>
    <property type="match status" value="1"/>
</dbReference>
<dbReference type="AlphaFoldDB" id="A0A127JUJ6"/>
<feature type="domain" description="AMP-binding enzyme C-terminal" evidence="4">
    <location>
        <begin position="421"/>
        <end position="496"/>
    </location>
</feature>
<dbReference type="Gene3D" id="3.30.300.30">
    <property type="match status" value="1"/>
</dbReference>
<dbReference type="InterPro" id="IPR025110">
    <property type="entry name" value="AMP-bd_C"/>
</dbReference>
<evidence type="ECO:0000313" key="5">
    <source>
        <dbReference type="EMBL" id="AMO23563.1"/>
    </source>
</evidence>
<evidence type="ECO:0000313" key="6">
    <source>
        <dbReference type="Proteomes" id="UP000070433"/>
    </source>
</evidence>
<dbReference type="PANTHER" id="PTHR43767:SF7">
    <property type="entry name" value="MEDIUM_LONG-CHAIN-FATTY-ACID--COA LIGASE FADD8"/>
    <property type="match status" value="1"/>
</dbReference>
<dbReference type="SUPFAM" id="SSF56801">
    <property type="entry name" value="Acetyl-CoA synthetase-like"/>
    <property type="match status" value="1"/>
</dbReference>
<evidence type="ECO:0000256" key="1">
    <source>
        <dbReference type="ARBA" id="ARBA00006432"/>
    </source>
</evidence>
<dbReference type="OrthoDB" id="9766486at2"/>
<evidence type="ECO:0008006" key="7">
    <source>
        <dbReference type="Google" id="ProtNLM"/>
    </source>
</evidence>
<name>A0A127JUJ6_9BURK</name>
<dbReference type="Pfam" id="PF00501">
    <property type="entry name" value="AMP-binding"/>
    <property type="match status" value="1"/>
</dbReference>
<evidence type="ECO:0000256" key="2">
    <source>
        <dbReference type="ARBA" id="ARBA00022598"/>
    </source>
</evidence>
<dbReference type="InterPro" id="IPR042099">
    <property type="entry name" value="ANL_N_sf"/>
</dbReference>